<dbReference type="PANTHER" id="PTHR12363">
    <property type="entry name" value="TRANSPORTIN 3 AND IMPORTIN 13"/>
    <property type="match status" value="1"/>
</dbReference>
<reference evidence="6" key="2">
    <citation type="submission" date="2014-02" db="EMBL/GenBank/DDBJ databases">
        <title>Complete DNA sequence of /Kuraishia capsulata/ illustrates novel genomic features among budding yeasts (/Saccharomycotina/).</title>
        <authorList>
            <person name="Morales L."/>
            <person name="Noel B."/>
            <person name="Porcel B."/>
            <person name="Marcet-Houben M."/>
            <person name="Hullo M-F."/>
            <person name="Sacerdot C."/>
            <person name="Tekaia F."/>
            <person name="Leh-Louis V."/>
            <person name="Despons L."/>
            <person name="Khanna V."/>
            <person name="Aury J-M."/>
            <person name="Barbe V."/>
            <person name="Couloux A."/>
            <person name="Labadie K."/>
            <person name="Pelletier E."/>
            <person name="Souciet J-L."/>
            <person name="Boekhout T."/>
            <person name="Gabaldon T."/>
            <person name="Wincker P."/>
            <person name="Dujon B."/>
        </authorList>
    </citation>
    <scope>NUCLEOTIDE SEQUENCE</scope>
    <source>
        <strain evidence="6">CBS 1993</strain>
    </source>
</reference>
<dbReference type="OrthoDB" id="2016913at2759"/>
<dbReference type="InterPro" id="IPR013598">
    <property type="entry name" value="Exportin-1/Importin-b-like"/>
</dbReference>
<feature type="domain" description="Exportin-1/Importin-beta-like" evidence="5">
    <location>
        <begin position="110"/>
        <end position="255"/>
    </location>
</feature>
<dbReference type="PANTHER" id="PTHR12363:SF33">
    <property type="entry name" value="IMPORTIN-13"/>
    <property type="match status" value="1"/>
</dbReference>
<dbReference type="RefSeq" id="XP_022459201.1">
    <property type="nucleotide sequence ID" value="XM_022601571.1"/>
</dbReference>
<evidence type="ECO:0000313" key="7">
    <source>
        <dbReference type="Proteomes" id="UP000019384"/>
    </source>
</evidence>
<keyword evidence="4" id="KW-0539">Nucleus</keyword>
<dbReference type="InterPro" id="IPR051345">
    <property type="entry name" value="Importin_beta-like_NTR"/>
</dbReference>
<name>W6MWC5_9ASCO</name>
<accession>W6MWC5</accession>
<dbReference type="GO" id="GO:0005737">
    <property type="term" value="C:cytoplasm"/>
    <property type="evidence" value="ECO:0007669"/>
    <property type="project" value="TreeGrafter"/>
</dbReference>
<dbReference type="AlphaFoldDB" id="W6MWC5"/>
<evidence type="ECO:0000256" key="2">
    <source>
        <dbReference type="ARBA" id="ARBA00007991"/>
    </source>
</evidence>
<dbReference type="Gene3D" id="1.25.10.10">
    <property type="entry name" value="Leucine-rich Repeat Variant"/>
    <property type="match status" value="1"/>
</dbReference>
<proteinExistence type="inferred from homology"/>
<evidence type="ECO:0000256" key="3">
    <source>
        <dbReference type="ARBA" id="ARBA00022448"/>
    </source>
</evidence>
<dbReference type="Proteomes" id="UP000019384">
    <property type="component" value="Unassembled WGS sequence"/>
</dbReference>
<sequence>MVSMSVDQIVSLVESLYTAHSPDAVAELQNRLQILQKSEQGWEIAEMLLAQPSLNCQFIGALTYTVNLNLHSATLASSSSTITYATIMTKLLSHLRDVVREDPNLKSRMLIITKLLANLALIFTRTFQDWKDPLNSVVSYLTNQPETTLNSEILQTLHHKLIEILLLFSQITVEDITKKDASDVNRVELHRCIHEGFFATTQTIMAFAVERYEEALASTWLDCMSSWIQYISVAQLESTERYDASVMLSNLFKLLVDSKGEARVITVVTDIFDTNPGMMKQELNKTLESLLFGSWGIEYLNTHGHDHEAVNMFSRLVIRFLEGNLVSLSASLYDDQSNEKFEFLISLSSFPGTPIIDEMNSVDFVDFWSQMAECFVSDGEYFSLLLKNDESSMARLTDKSIALFSRVAQIYWQKVHIPDDVADFKEEFDSFRRDVADFFETIYSIVEFPLFDNLVKSIIEGLTTSSSLSDLEASLFLMNAVSANFSEHTISDDVLKSLVMVMDSDLLKVVQQSISFGQSLQYPILTTVQFLASIDYFYRHSVGVPYLSTILNFLFGCMLNSNQYSLVASKAISKICNECRQYLVDFIPYFDDLLTEMISNYNVEPLIRQRIINSHASIVQSIKDPEIQSHHLKKILTLIRQRSLEAIREFDNPQLPREEREKQLAYLISLLSSVKEIGRGMKLPDDVDQIYNASEIGVIKEFWERDPMGIHQIVIDTVGAFALESRMLSKSLRITEEACNILQSGMSESIGGPFVFENNVPLNFIQARCSNKEADPKSFLDTLPLLFSLLSALFNSAFRTLDQKPVEEILQLLLIDNMVIVKSDPDILQSALSAVTTLVEKRPSLLVHLPLFFDSILPFALDQLKSKERYVLKATEKFWVRLIALRRGGQQDTISVQRMFLETPLGEVLLLTALENMLESPRSNVDLYIEVIKVIVVKYQRMVKQWMTASFVKIDQLRQERGKQPVPSSAVFISKVLVTRGMGGCNRVINDLWLQVNGLVDYNTR</sequence>
<dbReference type="Pfam" id="PF08389">
    <property type="entry name" value="Xpo1"/>
    <property type="match status" value="1"/>
</dbReference>
<dbReference type="GO" id="GO:0005634">
    <property type="term" value="C:nucleus"/>
    <property type="evidence" value="ECO:0007669"/>
    <property type="project" value="UniProtKB-SubCell"/>
</dbReference>
<evidence type="ECO:0000256" key="1">
    <source>
        <dbReference type="ARBA" id="ARBA00004123"/>
    </source>
</evidence>
<dbReference type="EMBL" id="HG793128">
    <property type="protein sequence ID" value="CDK27205.1"/>
    <property type="molecule type" value="Genomic_DNA"/>
</dbReference>
<comment type="similarity">
    <text evidence="2">Belongs to the importin beta family.</text>
</comment>
<evidence type="ECO:0000256" key="4">
    <source>
        <dbReference type="ARBA" id="ARBA00023242"/>
    </source>
</evidence>
<dbReference type="GO" id="GO:0006606">
    <property type="term" value="P:protein import into nucleus"/>
    <property type="evidence" value="ECO:0007669"/>
    <property type="project" value="TreeGrafter"/>
</dbReference>
<dbReference type="HOGENOM" id="CLU_011832_0_0_1"/>
<keyword evidence="7" id="KW-1185">Reference proteome</keyword>
<dbReference type="STRING" id="1382522.W6MWC5"/>
<dbReference type="InterPro" id="IPR016024">
    <property type="entry name" value="ARM-type_fold"/>
</dbReference>
<organism evidence="6 7">
    <name type="scientific">Kuraishia capsulata CBS 1993</name>
    <dbReference type="NCBI Taxonomy" id="1382522"/>
    <lineage>
        <taxon>Eukaryota</taxon>
        <taxon>Fungi</taxon>
        <taxon>Dikarya</taxon>
        <taxon>Ascomycota</taxon>
        <taxon>Saccharomycotina</taxon>
        <taxon>Pichiomycetes</taxon>
        <taxon>Pichiales</taxon>
        <taxon>Pichiaceae</taxon>
        <taxon>Kuraishia</taxon>
    </lineage>
</organism>
<keyword evidence="3" id="KW-0813">Transport</keyword>
<evidence type="ECO:0000259" key="5">
    <source>
        <dbReference type="Pfam" id="PF08389"/>
    </source>
</evidence>
<reference evidence="6" key="1">
    <citation type="submission" date="2013-12" db="EMBL/GenBank/DDBJ databases">
        <authorList>
            <person name="Genoscope - CEA"/>
        </authorList>
    </citation>
    <scope>NUCLEOTIDE SEQUENCE</scope>
    <source>
        <strain evidence="6">CBS 1993</strain>
    </source>
</reference>
<gene>
    <name evidence="6" type="ORF">KUCA_T00003182001</name>
</gene>
<evidence type="ECO:0000313" key="6">
    <source>
        <dbReference type="EMBL" id="CDK27205.1"/>
    </source>
</evidence>
<comment type="subcellular location">
    <subcellularLocation>
        <location evidence="1">Nucleus</location>
    </subcellularLocation>
</comment>
<protein>
    <recommendedName>
        <fullName evidence="5">Exportin-1/Importin-beta-like domain-containing protein</fullName>
    </recommendedName>
</protein>
<dbReference type="InterPro" id="IPR011989">
    <property type="entry name" value="ARM-like"/>
</dbReference>
<dbReference type="SUPFAM" id="SSF48371">
    <property type="entry name" value="ARM repeat"/>
    <property type="match status" value="1"/>
</dbReference>
<dbReference type="GeneID" id="34520589"/>